<dbReference type="GO" id="GO:0005886">
    <property type="term" value="C:plasma membrane"/>
    <property type="evidence" value="ECO:0007669"/>
    <property type="project" value="UniProtKB-SubCell"/>
</dbReference>
<protein>
    <submittedName>
        <fullName evidence="7">Oligosaccharide flippase family protein</fullName>
    </submittedName>
</protein>
<keyword evidence="3 6" id="KW-0812">Transmembrane</keyword>
<feature type="transmembrane region" description="Helical" evidence="6">
    <location>
        <begin position="343"/>
        <end position="363"/>
    </location>
</feature>
<dbReference type="EMBL" id="VSDO01000003">
    <property type="protein sequence ID" value="TYA12027.1"/>
    <property type="molecule type" value="Genomic_DNA"/>
</dbReference>
<comment type="caution">
    <text evidence="7">The sequence shown here is derived from an EMBL/GenBank/DDBJ whole genome shotgun (WGS) entry which is preliminary data.</text>
</comment>
<dbReference type="Proteomes" id="UP000325218">
    <property type="component" value="Unassembled WGS sequence"/>
</dbReference>
<dbReference type="PANTHER" id="PTHR30250:SF28">
    <property type="entry name" value="POLYSACCHARIDE BIOSYNTHESIS PROTEIN"/>
    <property type="match status" value="1"/>
</dbReference>
<dbReference type="Pfam" id="PF13440">
    <property type="entry name" value="Polysacc_synt_3"/>
    <property type="match status" value="1"/>
</dbReference>
<dbReference type="RefSeq" id="WP_148453272.1">
    <property type="nucleotide sequence ID" value="NZ_VSDO01000003.1"/>
</dbReference>
<keyword evidence="2" id="KW-1003">Cell membrane</keyword>
<keyword evidence="5 6" id="KW-0472">Membrane</keyword>
<keyword evidence="4 6" id="KW-1133">Transmembrane helix</keyword>
<organism evidence="7 8">
    <name type="scientific">Paenibacillus faecis</name>
    <dbReference type="NCBI Taxonomy" id="862114"/>
    <lineage>
        <taxon>Bacteria</taxon>
        <taxon>Bacillati</taxon>
        <taxon>Bacillota</taxon>
        <taxon>Bacilli</taxon>
        <taxon>Bacillales</taxon>
        <taxon>Paenibacillaceae</taxon>
        <taxon>Paenibacillus</taxon>
    </lineage>
</organism>
<feature type="transmembrane region" description="Helical" evidence="6">
    <location>
        <begin position="119"/>
        <end position="139"/>
    </location>
</feature>
<name>A0A5D0CT84_9BACL</name>
<evidence type="ECO:0000256" key="5">
    <source>
        <dbReference type="ARBA" id="ARBA00023136"/>
    </source>
</evidence>
<evidence type="ECO:0000256" key="6">
    <source>
        <dbReference type="SAM" id="Phobius"/>
    </source>
</evidence>
<feature type="transmembrane region" description="Helical" evidence="6">
    <location>
        <begin position="50"/>
        <end position="68"/>
    </location>
</feature>
<keyword evidence="8" id="KW-1185">Reference proteome</keyword>
<evidence type="ECO:0000313" key="7">
    <source>
        <dbReference type="EMBL" id="TYA12027.1"/>
    </source>
</evidence>
<gene>
    <name evidence="7" type="ORF">FRY98_14920</name>
</gene>
<dbReference type="PANTHER" id="PTHR30250">
    <property type="entry name" value="PST FAMILY PREDICTED COLANIC ACID TRANSPORTER"/>
    <property type="match status" value="1"/>
</dbReference>
<evidence type="ECO:0000256" key="2">
    <source>
        <dbReference type="ARBA" id="ARBA00022475"/>
    </source>
</evidence>
<evidence type="ECO:0000313" key="8">
    <source>
        <dbReference type="Proteomes" id="UP000325218"/>
    </source>
</evidence>
<evidence type="ECO:0000256" key="4">
    <source>
        <dbReference type="ARBA" id="ARBA00022989"/>
    </source>
</evidence>
<feature type="transmembrane region" description="Helical" evidence="6">
    <location>
        <begin position="375"/>
        <end position="392"/>
    </location>
</feature>
<proteinExistence type="predicted"/>
<accession>A0A5D0CT84</accession>
<reference evidence="7 8" key="1">
    <citation type="submission" date="2019-08" db="EMBL/GenBank/DDBJ databases">
        <title>Genome sequencing of Paenibacillus faecis DSM 23593(T).</title>
        <authorList>
            <person name="Kook J.-K."/>
            <person name="Park S.-N."/>
            <person name="Lim Y.K."/>
        </authorList>
    </citation>
    <scope>NUCLEOTIDE SEQUENCE [LARGE SCALE GENOMIC DNA]</scope>
    <source>
        <strain evidence="7 8">DSM 23593</strain>
    </source>
</reference>
<feature type="transmembrane region" description="Helical" evidence="6">
    <location>
        <begin position="398"/>
        <end position="416"/>
    </location>
</feature>
<evidence type="ECO:0000256" key="1">
    <source>
        <dbReference type="ARBA" id="ARBA00004651"/>
    </source>
</evidence>
<dbReference type="AlphaFoldDB" id="A0A5D0CT84"/>
<sequence length="447" mass="50183">MLNRLKNLTRDHFFRNVVVLASGTIISQLLILATLPIITRLYNPAEYGVYSMYTSIISIMLMLVSFSYEQAITLPEEDRVASSLLSLSLRICVAMSLLGGVGVYFLAGPLATWAHEPDIREFFIFFILSLFFGGFYQILNGWSIRKKYFRQLSRTKYTQSFSLVSAQLLFSGLFKGPLGLILGDVAGRLGGLIPQWRIWRKDVKQDALHTTWSDIKESAYRYRRFPMLSLASNMLNSLGIYLPTILLAAFYGPHVAGWFALGQRILGSPMTLITSSVMNVYLSESSQYRLHAPHKLYPLFKRTVRNIFLFGLAIVLVMVFIAPSAFAFLFGPEWGNSGQIVRLLGVMYLSQFVANAVGTTIDVMERQDLHLYREIVRVIIVLGALLLAKYTGQGSMTAVLWFSLASTLGYMLHLWMSWTAVKKYRNLPAEPEPGNEAGAGAGQGQEE</sequence>
<dbReference type="InterPro" id="IPR050833">
    <property type="entry name" value="Poly_Biosynth_Transport"/>
</dbReference>
<dbReference type="OrthoDB" id="109075at2"/>
<feature type="transmembrane region" description="Helical" evidence="6">
    <location>
        <begin position="307"/>
        <end position="331"/>
    </location>
</feature>
<feature type="transmembrane region" description="Helical" evidence="6">
    <location>
        <begin position="12"/>
        <end position="38"/>
    </location>
</feature>
<evidence type="ECO:0000256" key="3">
    <source>
        <dbReference type="ARBA" id="ARBA00022692"/>
    </source>
</evidence>
<comment type="subcellular location">
    <subcellularLocation>
        <location evidence="1">Cell membrane</location>
        <topology evidence="1">Multi-pass membrane protein</topology>
    </subcellularLocation>
</comment>
<feature type="transmembrane region" description="Helical" evidence="6">
    <location>
        <begin position="80"/>
        <end position="107"/>
    </location>
</feature>